<dbReference type="Proteomes" id="UP000050164">
    <property type="component" value="Unassembled WGS sequence"/>
</dbReference>
<accession>A0A655AMZ9</accession>
<feature type="region of interest" description="Disordered" evidence="1">
    <location>
        <begin position="1"/>
        <end position="31"/>
    </location>
</feature>
<gene>
    <name evidence="2" type="ORF">ERS027659_04115</name>
</gene>
<evidence type="ECO:0000313" key="2">
    <source>
        <dbReference type="EMBL" id="CKT22185.1"/>
    </source>
</evidence>
<feature type="compositionally biased region" description="Polar residues" evidence="1">
    <location>
        <begin position="1"/>
        <end position="27"/>
    </location>
</feature>
<evidence type="ECO:0000256" key="1">
    <source>
        <dbReference type="SAM" id="MobiDB-lite"/>
    </source>
</evidence>
<dbReference type="EMBL" id="CNFT01001371">
    <property type="protein sequence ID" value="CKT22185.1"/>
    <property type="molecule type" value="Genomic_DNA"/>
</dbReference>
<protein>
    <submittedName>
        <fullName evidence="2">Uncharacterized protein</fullName>
    </submittedName>
</protein>
<proteinExistence type="predicted"/>
<evidence type="ECO:0000313" key="3">
    <source>
        <dbReference type="Proteomes" id="UP000050164"/>
    </source>
</evidence>
<name>A0A655AMZ9_MYCTX</name>
<dbReference type="AlphaFoldDB" id="A0A655AMZ9"/>
<sequence>MVNTVLDRTTVNAVSKSKPASVTSSRMRSMPRNPAWPSFMWKTSGGVSFSTAVYARIARTPPMPARISCSMRCSWSPP</sequence>
<organism evidence="2 3">
    <name type="scientific">Mycobacterium tuberculosis</name>
    <dbReference type="NCBI Taxonomy" id="1773"/>
    <lineage>
        <taxon>Bacteria</taxon>
        <taxon>Bacillati</taxon>
        <taxon>Actinomycetota</taxon>
        <taxon>Actinomycetes</taxon>
        <taxon>Mycobacteriales</taxon>
        <taxon>Mycobacteriaceae</taxon>
        <taxon>Mycobacterium</taxon>
        <taxon>Mycobacterium tuberculosis complex</taxon>
    </lineage>
</organism>
<reference evidence="2 3" key="1">
    <citation type="submission" date="2015-03" db="EMBL/GenBank/DDBJ databases">
        <authorList>
            <consortium name="Pathogen Informatics"/>
        </authorList>
    </citation>
    <scope>NUCLEOTIDE SEQUENCE [LARGE SCALE GENOMIC DNA]</scope>
    <source>
        <strain evidence="2 3">Bir 185</strain>
    </source>
</reference>